<keyword evidence="3" id="KW-1185">Reference proteome</keyword>
<dbReference type="OrthoDB" id="252257at2"/>
<dbReference type="InterPro" id="IPR001387">
    <property type="entry name" value="Cro/C1-type_HTH"/>
</dbReference>
<reference evidence="3" key="1">
    <citation type="submission" date="2017-05" db="EMBL/GenBank/DDBJ databases">
        <authorList>
            <person name="Sung H."/>
        </authorList>
    </citation>
    <scope>NUCLEOTIDE SEQUENCE [LARGE SCALE GENOMIC DNA]</scope>
    <source>
        <strain evidence="3">AR23208</strain>
    </source>
</reference>
<accession>A0A1Y0IQ94</accession>
<dbReference type="AlphaFoldDB" id="A0A1Y0IQ94"/>
<dbReference type="KEGG" id="tum:CBW65_18700"/>
<sequence length="219" mass="24685">MNIDPQETLGQRIRRLRLEKGMAQSEVADGYVTISMISQLERDKNTASVYLLQHIAKKLHVPLTIAAMITARDHPYLAIQQLQECADNYKESNNLPDLLLSYSKIAQIHIQNRNLHEASQIIDLATQVAADLTDQQIPSMGEFFQTCSRYELLLQNHGHSIEFALKSAGIFGTIGLLHDQVDSLQVVCEAYQSIGDYKTAFETERACTLLLKKINERSV</sequence>
<feature type="domain" description="HTH cro/C1-type" evidence="1">
    <location>
        <begin position="13"/>
        <end position="66"/>
    </location>
</feature>
<dbReference type="GO" id="GO:0003677">
    <property type="term" value="F:DNA binding"/>
    <property type="evidence" value="ECO:0007669"/>
    <property type="project" value="InterPro"/>
</dbReference>
<evidence type="ECO:0000313" key="3">
    <source>
        <dbReference type="Proteomes" id="UP000195437"/>
    </source>
</evidence>
<dbReference type="Pfam" id="PF01381">
    <property type="entry name" value="HTH_3"/>
    <property type="match status" value="1"/>
</dbReference>
<dbReference type="SUPFAM" id="SSF47413">
    <property type="entry name" value="lambda repressor-like DNA-binding domains"/>
    <property type="match status" value="1"/>
</dbReference>
<evidence type="ECO:0000259" key="1">
    <source>
        <dbReference type="PROSITE" id="PS50943"/>
    </source>
</evidence>
<dbReference type="Proteomes" id="UP000195437">
    <property type="component" value="Chromosome"/>
</dbReference>
<dbReference type="RefSeq" id="WP_087458122.1">
    <property type="nucleotide sequence ID" value="NZ_CP021434.1"/>
</dbReference>
<name>A0A1Y0IQ94_9BACL</name>
<dbReference type="InterPro" id="IPR011990">
    <property type="entry name" value="TPR-like_helical_dom_sf"/>
</dbReference>
<gene>
    <name evidence="2" type="ORF">CBW65_18700</name>
</gene>
<evidence type="ECO:0000313" key="2">
    <source>
        <dbReference type="EMBL" id="ARU62772.1"/>
    </source>
</evidence>
<dbReference type="InterPro" id="IPR010982">
    <property type="entry name" value="Lambda_DNA-bd_dom_sf"/>
</dbReference>
<dbReference type="SUPFAM" id="SSF48452">
    <property type="entry name" value="TPR-like"/>
    <property type="match status" value="1"/>
</dbReference>
<dbReference type="Gene3D" id="1.25.40.10">
    <property type="entry name" value="Tetratricopeptide repeat domain"/>
    <property type="match status" value="2"/>
</dbReference>
<dbReference type="SMART" id="SM00530">
    <property type="entry name" value="HTH_XRE"/>
    <property type="match status" value="1"/>
</dbReference>
<dbReference type="PROSITE" id="PS50943">
    <property type="entry name" value="HTH_CROC1"/>
    <property type="match status" value="1"/>
</dbReference>
<dbReference type="CDD" id="cd00093">
    <property type="entry name" value="HTH_XRE"/>
    <property type="match status" value="1"/>
</dbReference>
<proteinExistence type="predicted"/>
<protein>
    <recommendedName>
        <fullName evidence="1">HTH cro/C1-type domain-containing protein</fullName>
    </recommendedName>
</protein>
<dbReference type="EMBL" id="CP021434">
    <property type="protein sequence ID" value="ARU62772.1"/>
    <property type="molecule type" value="Genomic_DNA"/>
</dbReference>
<organism evidence="2 3">
    <name type="scientific">Tumebacillus avium</name>
    <dbReference type="NCBI Taxonomy" id="1903704"/>
    <lineage>
        <taxon>Bacteria</taxon>
        <taxon>Bacillati</taxon>
        <taxon>Bacillota</taxon>
        <taxon>Bacilli</taxon>
        <taxon>Bacillales</taxon>
        <taxon>Alicyclobacillaceae</taxon>
        <taxon>Tumebacillus</taxon>
    </lineage>
</organism>